<evidence type="ECO:0000313" key="1">
    <source>
        <dbReference type="EMBL" id="KWZ42125.1"/>
    </source>
</evidence>
<dbReference type="InterPro" id="IPR029063">
    <property type="entry name" value="SAM-dependent_MTases_sf"/>
</dbReference>
<keyword evidence="2" id="KW-1185">Reference proteome</keyword>
<dbReference type="Proteomes" id="UP000070255">
    <property type="component" value="Unassembled WGS sequence"/>
</dbReference>
<dbReference type="EMBL" id="LNJQ01000001">
    <property type="protein sequence ID" value="KWZ42125.1"/>
    <property type="molecule type" value="Genomic_DNA"/>
</dbReference>
<evidence type="ECO:0000313" key="2">
    <source>
        <dbReference type="Proteomes" id="UP000070255"/>
    </source>
</evidence>
<name>A0ABR5TB03_9BURK</name>
<comment type="caution">
    <text evidence="1">The sequence shown here is derived from an EMBL/GenBank/DDBJ whole genome shotgun (WGS) entry which is preliminary data.</text>
</comment>
<accession>A0ABR5TB03</accession>
<organism evidence="1 2">
    <name type="scientific">Burkholderia savannae</name>
    <dbReference type="NCBI Taxonomy" id="1637837"/>
    <lineage>
        <taxon>Bacteria</taxon>
        <taxon>Pseudomonadati</taxon>
        <taxon>Pseudomonadota</taxon>
        <taxon>Betaproteobacteria</taxon>
        <taxon>Burkholderiales</taxon>
        <taxon>Burkholderiaceae</taxon>
        <taxon>Burkholderia</taxon>
        <taxon>pseudomallei group</taxon>
    </lineage>
</organism>
<proteinExistence type="predicted"/>
<dbReference type="Gene3D" id="3.40.50.150">
    <property type="entry name" value="Vaccinia Virus protein VP39"/>
    <property type="match status" value="1"/>
</dbReference>
<dbReference type="SUPFAM" id="SSF53335">
    <property type="entry name" value="S-adenosyl-L-methionine-dependent methyltransferases"/>
    <property type="match status" value="1"/>
</dbReference>
<reference evidence="1 2" key="1">
    <citation type="submission" date="2015-11" db="EMBL/GenBank/DDBJ databases">
        <authorList>
            <person name="Sahl J."/>
            <person name="Wagner D."/>
            <person name="Keim P."/>
        </authorList>
    </citation>
    <scope>NUCLEOTIDE SEQUENCE [LARGE SCALE GENOMIC DNA]</scope>
    <source>
        <strain evidence="1 2">BDU18</strain>
    </source>
</reference>
<protein>
    <recommendedName>
        <fullName evidence="3">Class I SAM-dependent methyltransferase</fullName>
    </recommendedName>
</protein>
<gene>
    <name evidence="1" type="ORF">WS72_03990</name>
</gene>
<dbReference type="Pfam" id="PF13578">
    <property type="entry name" value="Methyltransf_24"/>
    <property type="match status" value="1"/>
</dbReference>
<sequence length="210" mass="23668">MAYAHVDFPALERKHLVDAKLFAHRVDMVSWFGTFGGTIAELGVAAGDFSNVMIERLKPSKFVAIDLFDMHKYPVIWGRPSSELFNNKTQLDFFRDRFSGEGDRLVTEVGLSYEMLGKYPDHSFDLIYVDAGHDYESVKRDAEISARKLKSTGTIIFNDYVLYDPFGEGPYGVVQAVNELVTSGDFSVTGFALEKNMFCDIAVKRTRSFA</sequence>
<dbReference type="RefSeq" id="WP_038753361.1">
    <property type="nucleotide sequence ID" value="NZ_CP013424.1"/>
</dbReference>
<evidence type="ECO:0008006" key="3">
    <source>
        <dbReference type="Google" id="ProtNLM"/>
    </source>
</evidence>